<protein>
    <submittedName>
        <fullName evidence="1">DUF2492 family protein</fullName>
    </submittedName>
</protein>
<dbReference type="Pfam" id="PF10678">
    <property type="entry name" value="DUF2492"/>
    <property type="match status" value="1"/>
</dbReference>
<name>A0A420ELU2_9ALTE</name>
<dbReference type="NCBIfam" id="TIGR03853">
    <property type="entry name" value="matur_matur"/>
    <property type="match status" value="1"/>
</dbReference>
<sequence length="82" mass="9074">MSESIHAHAVMELMIENGGSFTQQSLLELLQQQFGMDARFHTCKAQDKTAAEIIEFLEARGKFIASDAGFNTSSDKICSHSH</sequence>
<dbReference type="OrthoDB" id="285410at2"/>
<evidence type="ECO:0000313" key="1">
    <source>
        <dbReference type="EMBL" id="RKF21574.1"/>
    </source>
</evidence>
<keyword evidence="2" id="KW-1185">Reference proteome</keyword>
<gene>
    <name evidence="1" type="ORF">DBZ36_02330</name>
</gene>
<dbReference type="Proteomes" id="UP000286482">
    <property type="component" value="Unassembled WGS sequence"/>
</dbReference>
<dbReference type="EMBL" id="RAQO01000002">
    <property type="protein sequence ID" value="RKF21574.1"/>
    <property type="molecule type" value="Genomic_DNA"/>
</dbReference>
<reference evidence="1 2" key="1">
    <citation type="submission" date="2018-09" db="EMBL/GenBank/DDBJ databases">
        <authorList>
            <person name="Wang Z."/>
        </authorList>
    </citation>
    <scope>NUCLEOTIDE SEQUENCE [LARGE SCALE GENOMIC DNA]</scope>
    <source>
        <strain evidence="1 2">ALS 81</strain>
    </source>
</reference>
<accession>A0A420ELU2</accession>
<organism evidence="1 2">
    <name type="scientific">Alginatibacterium sediminis</name>
    <dbReference type="NCBI Taxonomy" id="2164068"/>
    <lineage>
        <taxon>Bacteria</taxon>
        <taxon>Pseudomonadati</taxon>
        <taxon>Pseudomonadota</taxon>
        <taxon>Gammaproteobacteria</taxon>
        <taxon>Alteromonadales</taxon>
        <taxon>Alteromonadaceae</taxon>
        <taxon>Alginatibacterium</taxon>
    </lineage>
</organism>
<dbReference type="InterPro" id="IPR019620">
    <property type="entry name" value="Metal-bd_prot_put"/>
</dbReference>
<proteinExistence type="predicted"/>
<comment type="caution">
    <text evidence="1">The sequence shown here is derived from an EMBL/GenBank/DDBJ whole genome shotgun (WGS) entry which is preliminary data.</text>
</comment>
<evidence type="ECO:0000313" key="2">
    <source>
        <dbReference type="Proteomes" id="UP000286482"/>
    </source>
</evidence>
<dbReference type="AlphaFoldDB" id="A0A420ELU2"/>